<reference evidence="2" key="1">
    <citation type="submission" date="2023-05" db="EMBL/GenBank/DDBJ databases">
        <title>Nepenthes gracilis genome sequencing.</title>
        <authorList>
            <person name="Fukushima K."/>
        </authorList>
    </citation>
    <scope>NUCLEOTIDE SEQUENCE</scope>
    <source>
        <strain evidence="2">SING2019-196</strain>
    </source>
</reference>
<keyword evidence="1" id="KW-0812">Transmembrane</keyword>
<sequence length="147" mass="15877">MTMMTGAEAEECWAMELPTFETAKLSFLTIHIYSSIELLPEAHEEVLVEDIARTSHVVEAETGAEDHFEAAKPLSLDFGEVAPVSEVRVEASVAEEAAVVDPVESEAPREESSTKSSLVSKVLLYPFSGSLFTSVCALMISFSFAAS</sequence>
<organism evidence="2 3">
    <name type="scientific">Nepenthes gracilis</name>
    <name type="common">Slender pitcher plant</name>
    <dbReference type="NCBI Taxonomy" id="150966"/>
    <lineage>
        <taxon>Eukaryota</taxon>
        <taxon>Viridiplantae</taxon>
        <taxon>Streptophyta</taxon>
        <taxon>Embryophyta</taxon>
        <taxon>Tracheophyta</taxon>
        <taxon>Spermatophyta</taxon>
        <taxon>Magnoliopsida</taxon>
        <taxon>eudicotyledons</taxon>
        <taxon>Gunneridae</taxon>
        <taxon>Pentapetalae</taxon>
        <taxon>Caryophyllales</taxon>
        <taxon>Nepenthaceae</taxon>
        <taxon>Nepenthes</taxon>
    </lineage>
</organism>
<keyword evidence="1" id="KW-1133">Transmembrane helix</keyword>
<dbReference type="Proteomes" id="UP001279734">
    <property type="component" value="Unassembled WGS sequence"/>
</dbReference>
<accession>A0AAD3XIZ3</accession>
<keyword evidence="3" id="KW-1185">Reference proteome</keyword>
<dbReference type="AlphaFoldDB" id="A0AAD3XIZ3"/>
<feature type="transmembrane region" description="Helical" evidence="1">
    <location>
        <begin position="122"/>
        <end position="146"/>
    </location>
</feature>
<gene>
    <name evidence="2" type="ORF">Nepgr_008182</name>
</gene>
<protein>
    <submittedName>
        <fullName evidence="2">Uncharacterized protein</fullName>
    </submittedName>
</protein>
<evidence type="ECO:0000313" key="2">
    <source>
        <dbReference type="EMBL" id="GMH06342.1"/>
    </source>
</evidence>
<comment type="caution">
    <text evidence="2">The sequence shown here is derived from an EMBL/GenBank/DDBJ whole genome shotgun (WGS) entry which is preliminary data.</text>
</comment>
<evidence type="ECO:0000313" key="3">
    <source>
        <dbReference type="Proteomes" id="UP001279734"/>
    </source>
</evidence>
<dbReference type="EMBL" id="BSYO01000006">
    <property type="protein sequence ID" value="GMH06342.1"/>
    <property type="molecule type" value="Genomic_DNA"/>
</dbReference>
<keyword evidence="1" id="KW-0472">Membrane</keyword>
<name>A0AAD3XIZ3_NEPGR</name>
<evidence type="ECO:0000256" key="1">
    <source>
        <dbReference type="SAM" id="Phobius"/>
    </source>
</evidence>
<proteinExistence type="predicted"/>